<protein>
    <submittedName>
        <fullName evidence="3">Uncharacterized protein</fullName>
    </submittedName>
</protein>
<evidence type="ECO:0000313" key="3">
    <source>
        <dbReference type="EMBL" id="DBA03132.1"/>
    </source>
</evidence>
<gene>
    <name evidence="3" type="ORF">N0F65_003379</name>
</gene>
<reference evidence="3" key="1">
    <citation type="submission" date="2022-11" db="EMBL/GenBank/DDBJ databases">
        <authorList>
            <person name="Morgan W.R."/>
            <person name="Tartar A."/>
        </authorList>
    </citation>
    <scope>NUCLEOTIDE SEQUENCE</scope>
    <source>
        <strain evidence="3">ARSEF 373</strain>
    </source>
</reference>
<keyword evidence="4" id="KW-1185">Reference proteome</keyword>
<proteinExistence type="predicted"/>
<feature type="compositionally biased region" description="Polar residues" evidence="1">
    <location>
        <begin position="145"/>
        <end position="155"/>
    </location>
</feature>
<accession>A0AAV2ZCQ7</accession>
<keyword evidence="2" id="KW-1133">Transmembrane helix</keyword>
<keyword evidence="2" id="KW-0472">Membrane</keyword>
<evidence type="ECO:0000256" key="2">
    <source>
        <dbReference type="SAM" id="Phobius"/>
    </source>
</evidence>
<evidence type="ECO:0000256" key="1">
    <source>
        <dbReference type="SAM" id="MobiDB-lite"/>
    </source>
</evidence>
<reference evidence="3" key="2">
    <citation type="journal article" date="2023" name="Microbiol Resour">
        <title>Decontamination and Annotation of the Draft Genome Sequence of the Oomycete Lagenidium giganteum ARSEF 373.</title>
        <authorList>
            <person name="Morgan W.R."/>
            <person name="Tartar A."/>
        </authorList>
    </citation>
    <scope>NUCLEOTIDE SEQUENCE</scope>
    <source>
        <strain evidence="3">ARSEF 373</strain>
    </source>
</reference>
<comment type="caution">
    <text evidence="3">The sequence shown here is derived from an EMBL/GenBank/DDBJ whole genome shotgun (WGS) entry which is preliminary data.</text>
</comment>
<sequence>MTWLGRDTIKLRYINRWFYVASGYVRNLSIVLIIAIRSALPVERGDYNLGLLKLVLSCVMGVQCGFVIVRISPRCEDRRFKPTDLLSRLFAEANFDRNWYGVLGQTTEGWTDLGLLYEGWMVVERKGQGVRIALERFIGFDDTQQTHTVHGSSSLRGDRPSQDASSHSVKTQDNSMSFDG</sequence>
<feature type="transmembrane region" description="Helical" evidence="2">
    <location>
        <begin position="17"/>
        <end position="39"/>
    </location>
</feature>
<dbReference type="EMBL" id="DAKRPA010000023">
    <property type="protein sequence ID" value="DBA03132.1"/>
    <property type="molecule type" value="Genomic_DNA"/>
</dbReference>
<evidence type="ECO:0000313" key="4">
    <source>
        <dbReference type="Proteomes" id="UP001146120"/>
    </source>
</evidence>
<name>A0AAV2ZCQ7_9STRA</name>
<keyword evidence="2" id="KW-0812">Transmembrane</keyword>
<feature type="region of interest" description="Disordered" evidence="1">
    <location>
        <begin position="145"/>
        <end position="180"/>
    </location>
</feature>
<dbReference type="AlphaFoldDB" id="A0AAV2ZCQ7"/>
<organism evidence="3 4">
    <name type="scientific">Lagenidium giganteum</name>
    <dbReference type="NCBI Taxonomy" id="4803"/>
    <lineage>
        <taxon>Eukaryota</taxon>
        <taxon>Sar</taxon>
        <taxon>Stramenopiles</taxon>
        <taxon>Oomycota</taxon>
        <taxon>Peronosporomycetes</taxon>
        <taxon>Pythiales</taxon>
        <taxon>Pythiaceae</taxon>
    </lineage>
</organism>
<feature type="compositionally biased region" description="Polar residues" evidence="1">
    <location>
        <begin position="162"/>
        <end position="180"/>
    </location>
</feature>
<dbReference type="Proteomes" id="UP001146120">
    <property type="component" value="Unassembled WGS sequence"/>
</dbReference>
<feature type="transmembrane region" description="Helical" evidence="2">
    <location>
        <begin position="51"/>
        <end position="71"/>
    </location>
</feature>